<protein>
    <submittedName>
        <fullName evidence="1">Aspartate/glutamate racemase family protein</fullName>
    </submittedName>
</protein>
<dbReference type="Pfam" id="PF01177">
    <property type="entry name" value="Asp_Glu_race"/>
    <property type="match status" value="1"/>
</dbReference>
<organism evidence="1 2">
    <name type="scientific">Microbacterium insulae</name>
    <dbReference type="NCBI Taxonomy" id="483014"/>
    <lineage>
        <taxon>Bacteria</taxon>
        <taxon>Bacillati</taxon>
        <taxon>Actinomycetota</taxon>
        <taxon>Actinomycetes</taxon>
        <taxon>Micrococcales</taxon>
        <taxon>Microbacteriaceae</taxon>
        <taxon>Microbacterium</taxon>
    </lineage>
</organism>
<accession>A0ABW3AH34</accession>
<evidence type="ECO:0000313" key="1">
    <source>
        <dbReference type="EMBL" id="MFD0790323.1"/>
    </source>
</evidence>
<dbReference type="RefSeq" id="WP_204978106.1">
    <property type="nucleotide sequence ID" value="NZ_JBHTII010000001.1"/>
</dbReference>
<proteinExistence type="predicted"/>
<comment type="caution">
    <text evidence="1">The sequence shown here is derived from an EMBL/GenBank/DDBJ whole genome shotgun (WGS) entry which is preliminary data.</text>
</comment>
<name>A0ABW3AH34_9MICO</name>
<dbReference type="Proteomes" id="UP001597055">
    <property type="component" value="Unassembled WGS sequence"/>
</dbReference>
<reference evidence="2" key="1">
    <citation type="journal article" date="2019" name="Int. J. Syst. Evol. Microbiol.">
        <title>The Global Catalogue of Microorganisms (GCM) 10K type strain sequencing project: providing services to taxonomists for standard genome sequencing and annotation.</title>
        <authorList>
            <consortium name="The Broad Institute Genomics Platform"/>
            <consortium name="The Broad Institute Genome Sequencing Center for Infectious Disease"/>
            <person name="Wu L."/>
            <person name="Ma J."/>
        </authorList>
    </citation>
    <scope>NUCLEOTIDE SEQUENCE [LARGE SCALE GENOMIC DNA]</scope>
    <source>
        <strain evidence="2">CCUG 54523</strain>
    </source>
</reference>
<sequence>MFGDLAGELLPGVETVVIADELLLKRTVRDGEVDELTRQRLADHVSALTEFGADAILVTCSSVGDLVDDISADTAVPVIRVDRAMAERAVRMGSAVGVLATLPTTLAPTTRLIIAAAEEADRDVSVVPVVCEGAFDALSRGDAAGHDRIVAESLDRLAAEVDVVVLAQASMARIAATRPAGGTPVLSSPRLAVERLAQQWDRIAAGTYIEP</sequence>
<dbReference type="EMBL" id="JBHTII010000001">
    <property type="protein sequence ID" value="MFD0790323.1"/>
    <property type="molecule type" value="Genomic_DNA"/>
</dbReference>
<gene>
    <name evidence="1" type="ORF">ACFQ0P_07935</name>
</gene>
<evidence type="ECO:0000313" key="2">
    <source>
        <dbReference type="Proteomes" id="UP001597055"/>
    </source>
</evidence>
<dbReference type="Gene3D" id="3.40.50.1860">
    <property type="match status" value="2"/>
</dbReference>
<keyword evidence="2" id="KW-1185">Reference proteome</keyword>
<dbReference type="InterPro" id="IPR001920">
    <property type="entry name" value="Asp/Glu_race"/>
</dbReference>
<dbReference type="InterPro" id="IPR015942">
    <property type="entry name" value="Asp/Glu/hydantoin_racemase"/>
</dbReference>